<gene>
    <name evidence="2" type="ORF">C8N32_10171</name>
</gene>
<accession>A0A2T5BW63</accession>
<evidence type="ECO:0000259" key="1">
    <source>
        <dbReference type="Pfam" id="PF13468"/>
    </source>
</evidence>
<dbReference type="Pfam" id="PF13468">
    <property type="entry name" value="Glyoxalase_3"/>
    <property type="match status" value="1"/>
</dbReference>
<keyword evidence="3" id="KW-1185">Reference proteome</keyword>
<dbReference type="Proteomes" id="UP000243859">
    <property type="component" value="Unassembled WGS sequence"/>
</dbReference>
<reference evidence="2 3" key="1">
    <citation type="submission" date="2018-04" db="EMBL/GenBank/DDBJ databases">
        <title>Genomic Encyclopedia of Archaeal and Bacterial Type Strains, Phase II (KMG-II): from individual species to whole genera.</title>
        <authorList>
            <person name="Goeker M."/>
        </authorList>
    </citation>
    <scope>NUCLEOTIDE SEQUENCE [LARGE SCALE GENOMIC DNA]</scope>
    <source>
        <strain evidence="2 3">DSM 18064</strain>
    </source>
</reference>
<dbReference type="EMBL" id="QAAA01000001">
    <property type="protein sequence ID" value="PTN03877.1"/>
    <property type="molecule type" value="Genomic_DNA"/>
</dbReference>
<dbReference type="RefSeq" id="WP_107890483.1">
    <property type="nucleotide sequence ID" value="NZ_NHSI01000066.1"/>
</dbReference>
<name>A0A2T5BW63_9RHOB</name>
<sequence>MLELDHLVVSAKTLDEGVRAVERTLGVRMAPGGAHPAMGTHNRLLHLGAGLYLEVIAVDPEAKAPPRRRWFGLDGFGEKARLTHWVARSDDLSSTLGAAPDGSGALMDLTRGELSWQMAVPEDGTVPFGGAFPALIGWQGAEHPSSRLPDCGCRLLGLDIQHPQASALAGALAGLIDDPRIAVQPGPAPRLSAMIETPSGRKILA</sequence>
<comment type="caution">
    <text evidence="2">The sequence shown here is derived from an EMBL/GenBank/DDBJ whole genome shotgun (WGS) entry which is preliminary data.</text>
</comment>
<dbReference type="OrthoDB" id="8451710at2"/>
<dbReference type="InterPro" id="IPR029068">
    <property type="entry name" value="Glyas_Bleomycin-R_OHBP_Dase"/>
</dbReference>
<protein>
    <submittedName>
        <fullName evidence="2">Glyoxalase-like protein</fullName>
    </submittedName>
</protein>
<evidence type="ECO:0000313" key="2">
    <source>
        <dbReference type="EMBL" id="PTN03877.1"/>
    </source>
</evidence>
<dbReference type="AlphaFoldDB" id="A0A2T5BW63"/>
<feature type="domain" description="Glyoxalase-like" evidence="1">
    <location>
        <begin position="4"/>
        <end position="175"/>
    </location>
</feature>
<organism evidence="2 3">
    <name type="scientific">Rhodovulum imhoffii</name>
    <dbReference type="NCBI Taxonomy" id="365340"/>
    <lineage>
        <taxon>Bacteria</taxon>
        <taxon>Pseudomonadati</taxon>
        <taxon>Pseudomonadota</taxon>
        <taxon>Alphaproteobacteria</taxon>
        <taxon>Rhodobacterales</taxon>
        <taxon>Paracoccaceae</taxon>
        <taxon>Rhodovulum</taxon>
    </lineage>
</organism>
<evidence type="ECO:0000313" key="3">
    <source>
        <dbReference type="Proteomes" id="UP000243859"/>
    </source>
</evidence>
<dbReference type="Gene3D" id="3.10.180.10">
    <property type="entry name" value="2,3-Dihydroxybiphenyl 1,2-Dioxygenase, domain 1"/>
    <property type="match status" value="1"/>
</dbReference>
<dbReference type="InterPro" id="IPR025870">
    <property type="entry name" value="Glyoxalase-like_dom"/>
</dbReference>
<proteinExistence type="predicted"/>